<dbReference type="Proteomes" id="UP000248840">
    <property type="component" value="Unassembled WGS sequence"/>
</dbReference>
<reference evidence="2 3" key="1">
    <citation type="submission" date="2018-06" db="EMBL/GenBank/DDBJ databases">
        <title>Genomic Encyclopedia of Archaeal and Bacterial Type Strains, Phase II (KMG-II): from individual species to whole genera.</title>
        <authorList>
            <person name="Goeker M."/>
        </authorList>
    </citation>
    <scope>NUCLEOTIDE SEQUENCE [LARGE SCALE GENOMIC DNA]</scope>
    <source>
        <strain evidence="2 3">DSM 25663</strain>
    </source>
</reference>
<protein>
    <recommendedName>
        <fullName evidence="4">Lipoprotein</fullName>
    </recommendedName>
</protein>
<sequence>MRKMTLLLACIGMISLQSCSVNETPATQVVTNNNQFLATTYEYNASFTTTNNFSTLLTFPKPIYSSDMVLVYRLAGSVNGSDLWKLLPETYYMNDGSLDFRYDFDFTKYDVSVYMVGYDLPGVSTAYRLNQVIRVVIIPSNFGKQMSTTLDYHNYEAVSKAFHIDETTIRKVK</sequence>
<comment type="caution">
    <text evidence="2">The sequence shown here is derived from an EMBL/GenBank/DDBJ whole genome shotgun (WGS) entry which is preliminary data.</text>
</comment>
<dbReference type="OrthoDB" id="1524444at2"/>
<dbReference type="EMBL" id="QLSZ01000009">
    <property type="protein sequence ID" value="RAR70858.1"/>
    <property type="molecule type" value="Genomic_DNA"/>
</dbReference>
<keyword evidence="3" id="KW-1185">Reference proteome</keyword>
<feature type="signal peptide" evidence="1">
    <location>
        <begin position="1"/>
        <end position="20"/>
    </location>
</feature>
<evidence type="ECO:0000256" key="1">
    <source>
        <dbReference type="SAM" id="SignalP"/>
    </source>
</evidence>
<proteinExistence type="predicted"/>
<evidence type="ECO:0008006" key="4">
    <source>
        <dbReference type="Google" id="ProtNLM"/>
    </source>
</evidence>
<dbReference type="PROSITE" id="PS51257">
    <property type="entry name" value="PROKAR_LIPOPROTEIN"/>
    <property type="match status" value="1"/>
</dbReference>
<dbReference type="RefSeq" id="WP_112113698.1">
    <property type="nucleotide sequence ID" value="NZ_QLSZ01000009.1"/>
</dbReference>
<evidence type="ECO:0000313" key="2">
    <source>
        <dbReference type="EMBL" id="RAR70858.1"/>
    </source>
</evidence>
<organism evidence="2 3">
    <name type="scientific">Flavobacterium aciduliphilum</name>
    <dbReference type="NCBI Taxonomy" id="1101402"/>
    <lineage>
        <taxon>Bacteria</taxon>
        <taxon>Pseudomonadati</taxon>
        <taxon>Bacteroidota</taxon>
        <taxon>Flavobacteriia</taxon>
        <taxon>Flavobacteriales</taxon>
        <taxon>Flavobacteriaceae</taxon>
        <taxon>Flavobacterium</taxon>
    </lineage>
</organism>
<feature type="chain" id="PRO_5016350240" description="Lipoprotein" evidence="1">
    <location>
        <begin position="21"/>
        <end position="173"/>
    </location>
</feature>
<dbReference type="AlphaFoldDB" id="A0A328YA24"/>
<name>A0A328YA24_9FLAO</name>
<accession>A0A328YA24</accession>
<evidence type="ECO:0000313" key="3">
    <source>
        <dbReference type="Proteomes" id="UP000248840"/>
    </source>
</evidence>
<gene>
    <name evidence="2" type="ORF">CLV55_109112</name>
</gene>
<keyword evidence="1" id="KW-0732">Signal</keyword>